<reference evidence="20 23" key="3">
    <citation type="journal article" date="2020" name="Microbiome">
        <title>Single-cell genomics of uncultured bacteria reveals dietary fiber responders in the mouse gut microbiota.</title>
        <authorList>
            <person name="Chijiiwa R."/>
            <person name="Hosokawa M."/>
            <person name="Kogawa M."/>
            <person name="Nishikawa Y."/>
            <person name="Ide K."/>
            <person name="Sakanashi C."/>
            <person name="Takahashi K."/>
            <person name="Takeyama H."/>
        </authorList>
    </citation>
    <scope>NUCLEOTIDE SEQUENCE [LARGE SCALE GENOMIC DNA]</scope>
    <source>
        <strain evidence="20">IMSAGC_017</strain>
    </source>
</reference>
<protein>
    <recommendedName>
        <fullName evidence="6 16">Pyruvate kinase</fullName>
        <ecNumber evidence="5 16">2.7.1.40</ecNumber>
    </recommendedName>
</protein>
<dbReference type="PANTHER" id="PTHR11817">
    <property type="entry name" value="PYRUVATE KINASE"/>
    <property type="match status" value="1"/>
</dbReference>
<name>A0A1I0H6G0_9FIRM</name>
<comment type="catalytic activity">
    <reaction evidence="17">
        <text>pyruvate + ATP = phosphoenolpyruvate + ADP + H(+)</text>
        <dbReference type="Rhea" id="RHEA:18157"/>
        <dbReference type="ChEBI" id="CHEBI:15361"/>
        <dbReference type="ChEBI" id="CHEBI:15378"/>
        <dbReference type="ChEBI" id="CHEBI:30616"/>
        <dbReference type="ChEBI" id="CHEBI:58702"/>
        <dbReference type="ChEBI" id="CHEBI:456216"/>
        <dbReference type="EC" id="2.7.1.40"/>
    </reaction>
</comment>
<dbReference type="AlphaFoldDB" id="A0A1I0H6G0"/>
<accession>A0A1I0H6G0</accession>
<dbReference type="PRINTS" id="PR01050">
    <property type="entry name" value="PYRUVTKNASE"/>
</dbReference>
<feature type="domain" description="Pyruvate kinase C-terminal" evidence="19">
    <location>
        <begin position="364"/>
        <end position="473"/>
    </location>
</feature>
<dbReference type="OrthoDB" id="9812123at2"/>
<dbReference type="GO" id="GO:0016301">
    <property type="term" value="F:kinase activity"/>
    <property type="evidence" value="ECO:0007669"/>
    <property type="project" value="UniProtKB-KW"/>
</dbReference>
<dbReference type="GO" id="GO:0005524">
    <property type="term" value="F:ATP binding"/>
    <property type="evidence" value="ECO:0007669"/>
    <property type="project" value="UniProtKB-KW"/>
</dbReference>
<dbReference type="GO" id="GO:0000287">
    <property type="term" value="F:magnesium ion binding"/>
    <property type="evidence" value="ECO:0007669"/>
    <property type="project" value="UniProtKB-UniRule"/>
</dbReference>
<dbReference type="Gene3D" id="3.20.20.60">
    <property type="entry name" value="Phosphoenolpyruvate-binding domains"/>
    <property type="match status" value="1"/>
</dbReference>
<evidence type="ECO:0000256" key="6">
    <source>
        <dbReference type="ARBA" id="ARBA00018587"/>
    </source>
</evidence>
<sequence>MVFELKERKKKTRVVCTIGPASENEKMLRKLILAGMNVMRLNFSHGDFEEHGGRIVTVRKLSKELSKNIAILLDTKGPEIRTGDFVGGKTEFKKGQVVTICQEDIEGTSDRFTITYKELYRDVKPGGFILVNDGQVELLVDHVEGTDIVCVCANDGIVKNKRGINVPGIKLGFDYLSPKDTADITFGCEQGVNFIAASFVRRAQDVLDVKKLLIENGHPEIQIIAKIENSEGVENMDEILKVADGIMVARGDLGVEVPAEDVPLIQKELIKKCRATGKVVITATQMLDSMQENPRPTRAEVSDVANAIYDGTDAIMLSGESAQGKYPEEAVMTMTKIALKTEETLDYSSLLRKAIRTAPEDPSEAICMSVAEIASKFKVSAIVVYTESGSTAKRVSRYRPESMIIAATPYEPVTRSLALNWGVKGVVCKQMTDRASQLEYAQILAKENGVEPGEQILITAGTPGVGGTTSYLELVTVK</sequence>
<dbReference type="Gene3D" id="3.40.1380.20">
    <property type="entry name" value="Pyruvate kinase, C-terminal domain"/>
    <property type="match status" value="1"/>
</dbReference>
<dbReference type="NCBIfam" id="NF004491">
    <property type="entry name" value="PRK05826.1"/>
    <property type="match status" value="1"/>
</dbReference>
<proteinExistence type="inferred from homology"/>
<dbReference type="EMBL" id="FOIN01000043">
    <property type="protein sequence ID" value="SET79321.1"/>
    <property type="molecule type" value="Genomic_DNA"/>
</dbReference>
<evidence type="ECO:0000256" key="16">
    <source>
        <dbReference type="NCBIfam" id="TIGR01064"/>
    </source>
</evidence>
<dbReference type="NCBIfam" id="NF004978">
    <property type="entry name" value="PRK06354.1"/>
    <property type="match status" value="1"/>
</dbReference>
<dbReference type="PROSITE" id="PS00110">
    <property type="entry name" value="PYRUVATE_KINASE"/>
    <property type="match status" value="1"/>
</dbReference>
<evidence type="ECO:0000313" key="21">
    <source>
        <dbReference type="EMBL" id="SET79321.1"/>
    </source>
</evidence>
<dbReference type="InterPro" id="IPR015806">
    <property type="entry name" value="Pyrv_Knase_insert_dom_sf"/>
</dbReference>
<dbReference type="InterPro" id="IPR018209">
    <property type="entry name" value="Pyrv_Knase_AS"/>
</dbReference>
<dbReference type="EMBL" id="BLMI01000114">
    <property type="protein sequence ID" value="GFI40951.1"/>
    <property type="molecule type" value="Genomic_DNA"/>
</dbReference>
<reference evidence="21" key="1">
    <citation type="submission" date="2016-10" db="EMBL/GenBank/DDBJ databases">
        <authorList>
            <person name="de Groot N.N."/>
        </authorList>
    </citation>
    <scope>NUCLEOTIDE SEQUENCE [LARGE SCALE GENOMIC DNA]</scope>
    <source>
        <strain evidence="21">DSM 1551</strain>
    </source>
</reference>
<dbReference type="FunFam" id="3.20.20.60:FF:000001">
    <property type="entry name" value="Pyruvate kinase"/>
    <property type="match status" value="1"/>
</dbReference>
<evidence type="ECO:0000259" key="19">
    <source>
        <dbReference type="Pfam" id="PF02887"/>
    </source>
</evidence>
<dbReference type="GO" id="GO:0030955">
    <property type="term" value="F:potassium ion binding"/>
    <property type="evidence" value="ECO:0007669"/>
    <property type="project" value="UniProtKB-UniRule"/>
</dbReference>
<evidence type="ECO:0000256" key="2">
    <source>
        <dbReference type="ARBA" id="ARBA00001958"/>
    </source>
</evidence>
<dbReference type="GeneID" id="78289326"/>
<keyword evidence="7 17" id="KW-0808">Transferase</keyword>
<evidence type="ECO:0000256" key="3">
    <source>
        <dbReference type="ARBA" id="ARBA00004997"/>
    </source>
</evidence>
<keyword evidence="15 21" id="KW-0670">Pyruvate</keyword>
<dbReference type="InterPro" id="IPR015795">
    <property type="entry name" value="Pyrv_Knase_C"/>
</dbReference>
<dbReference type="UniPathway" id="UPA00109">
    <property type="reaction ID" value="UER00188"/>
</dbReference>
<dbReference type="InterPro" id="IPR036918">
    <property type="entry name" value="Pyrv_Knase_C_sf"/>
</dbReference>
<comment type="pathway">
    <text evidence="3 17">Carbohydrate degradation; glycolysis; pyruvate from D-glyceraldehyde 3-phosphate: step 5/5.</text>
</comment>
<evidence type="ECO:0000313" key="23">
    <source>
        <dbReference type="Proteomes" id="UP000490821"/>
    </source>
</evidence>
<keyword evidence="8" id="KW-0479">Metal-binding</keyword>
<dbReference type="InterPro" id="IPR001697">
    <property type="entry name" value="Pyr_Knase"/>
</dbReference>
<comment type="similarity">
    <text evidence="4 17">Belongs to the pyruvate kinase family.</text>
</comment>
<evidence type="ECO:0000256" key="5">
    <source>
        <dbReference type="ARBA" id="ARBA00012142"/>
    </source>
</evidence>
<keyword evidence="22" id="KW-1185">Reference proteome</keyword>
<keyword evidence="11" id="KW-0067">ATP-binding</keyword>
<dbReference type="Proteomes" id="UP000490821">
    <property type="component" value="Unassembled WGS sequence"/>
</dbReference>
<reference evidence="22" key="2">
    <citation type="submission" date="2016-10" db="EMBL/GenBank/DDBJ databases">
        <authorList>
            <person name="Varghese N."/>
            <person name="Submissions S."/>
        </authorList>
    </citation>
    <scope>NUCLEOTIDE SEQUENCE [LARGE SCALE GENOMIC DNA]</scope>
    <source>
        <strain evidence="22">DSM 1551</strain>
    </source>
</reference>
<dbReference type="Pfam" id="PF00224">
    <property type="entry name" value="PK"/>
    <property type="match status" value="1"/>
</dbReference>
<evidence type="ECO:0000256" key="13">
    <source>
        <dbReference type="ARBA" id="ARBA00022958"/>
    </source>
</evidence>
<dbReference type="SUPFAM" id="SSF50800">
    <property type="entry name" value="PK beta-barrel domain-like"/>
    <property type="match status" value="1"/>
</dbReference>
<keyword evidence="10 17" id="KW-0418">Kinase</keyword>
<dbReference type="EC" id="2.7.1.40" evidence="5 16"/>
<keyword evidence="9" id="KW-0547">Nucleotide-binding</keyword>
<dbReference type="FunFam" id="2.40.33.10:FF:000001">
    <property type="entry name" value="Pyruvate kinase"/>
    <property type="match status" value="1"/>
</dbReference>
<evidence type="ECO:0000256" key="9">
    <source>
        <dbReference type="ARBA" id="ARBA00022741"/>
    </source>
</evidence>
<comment type="cofactor">
    <cofactor evidence="2">
        <name>K(+)</name>
        <dbReference type="ChEBI" id="CHEBI:29103"/>
    </cofactor>
</comment>
<evidence type="ECO:0000259" key="18">
    <source>
        <dbReference type="Pfam" id="PF00224"/>
    </source>
</evidence>
<dbReference type="InterPro" id="IPR015813">
    <property type="entry name" value="Pyrv/PenolPyrv_kinase-like_dom"/>
</dbReference>
<evidence type="ECO:0000256" key="8">
    <source>
        <dbReference type="ARBA" id="ARBA00022723"/>
    </source>
</evidence>
<feature type="domain" description="Pyruvate kinase barrel" evidence="18">
    <location>
        <begin position="10"/>
        <end position="331"/>
    </location>
</feature>
<evidence type="ECO:0000256" key="4">
    <source>
        <dbReference type="ARBA" id="ARBA00008663"/>
    </source>
</evidence>
<evidence type="ECO:0000256" key="12">
    <source>
        <dbReference type="ARBA" id="ARBA00022842"/>
    </source>
</evidence>
<evidence type="ECO:0000256" key="10">
    <source>
        <dbReference type="ARBA" id="ARBA00022777"/>
    </source>
</evidence>
<comment type="cofactor">
    <cofactor evidence="1">
        <name>Mg(2+)</name>
        <dbReference type="ChEBI" id="CHEBI:18420"/>
    </cofactor>
</comment>
<dbReference type="GO" id="GO:0004743">
    <property type="term" value="F:pyruvate kinase activity"/>
    <property type="evidence" value="ECO:0007669"/>
    <property type="project" value="UniProtKB-UniRule"/>
</dbReference>
<keyword evidence="14 17" id="KW-0324">Glycolysis</keyword>
<evidence type="ECO:0000256" key="14">
    <source>
        <dbReference type="ARBA" id="ARBA00023152"/>
    </source>
</evidence>
<dbReference type="Gene3D" id="2.40.33.10">
    <property type="entry name" value="PK beta-barrel domain-like"/>
    <property type="match status" value="1"/>
</dbReference>
<evidence type="ECO:0000256" key="15">
    <source>
        <dbReference type="ARBA" id="ARBA00023317"/>
    </source>
</evidence>
<evidence type="ECO:0000256" key="11">
    <source>
        <dbReference type="ARBA" id="ARBA00022840"/>
    </source>
</evidence>
<evidence type="ECO:0000313" key="22">
    <source>
        <dbReference type="Proteomes" id="UP000198558"/>
    </source>
</evidence>
<organism evidence="21 22">
    <name type="scientific">Thomasclavelia cocleata</name>
    <dbReference type="NCBI Taxonomy" id="69824"/>
    <lineage>
        <taxon>Bacteria</taxon>
        <taxon>Bacillati</taxon>
        <taxon>Bacillota</taxon>
        <taxon>Erysipelotrichia</taxon>
        <taxon>Erysipelotrichales</taxon>
        <taxon>Coprobacillaceae</taxon>
        <taxon>Thomasclavelia</taxon>
    </lineage>
</organism>
<dbReference type="RefSeq" id="WP_092356210.1">
    <property type="nucleotide sequence ID" value="NZ_BLMI01000114.1"/>
</dbReference>
<dbReference type="GO" id="GO:0006950">
    <property type="term" value="P:response to stress"/>
    <property type="evidence" value="ECO:0007669"/>
    <property type="project" value="UniProtKB-ARBA"/>
</dbReference>
<dbReference type="Proteomes" id="UP000198558">
    <property type="component" value="Unassembled WGS sequence"/>
</dbReference>
<dbReference type="NCBIfam" id="TIGR01064">
    <property type="entry name" value="pyruv_kin"/>
    <property type="match status" value="1"/>
</dbReference>
<dbReference type="InterPro" id="IPR015793">
    <property type="entry name" value="Pyrv_Knase_brl"/>
</dbReference>
<keyword evidence="12 17" id="KW-0460">Magnesium</keyword>
<evidence type="ECO:0000256" key="7">
    <source>
        <dbReference type="ARBA" id="ARBA00022679"/>
    </source>
</evidence>
<evidence type="ECO:0000256" key="1">
    <source>
        <dbReference type="ARBA" id="ARBA00001946"/>
    </source>
</evidence>
<gene>
    <name evidence="20" type="primary">pyk_1</name>
    <name evidence="20" type="ORF">IMSAGC017_00991</name>
    <name evidence="21" type="ORF">SAMN04489758_14314</name>
</gene>
<evidence type="ECO:0000256" key="17">
    <source>
        <dbReference type="RuleBase" id="RU000504"/>
    </source>
</evidence>
<evidence type="ECO:0000313" key="20">
    <source>
        <dbReference type="EMBL" id="GFI40951.1"/>
    </source>
</evidence>
<dbReference type="InterPro" id="IPR011037">
    <property type="entry name" value="Pyrv_Knase-like_insert_dom_sf"/>
</dbReference>
<dbReference type="SUPFAM" id="SSF51621">
    <property type="entry name" value="Phosphoenolpyruvate/pyruvate domain"/>
    <property type="match status" value="1"/>
</dbReference>
<dbReference type="Pfam" id="PF02887">
    <property type="entry name" value="PK_C"/>
    <property type="match status" value="1"/>
</dbReference>
<keyword evidence="13" id="KW-0630">Potassium</keyword>
<dbReference type="InterPro" id="IPR040442">
    <property type="entry name" value="Pyrv_kinase-like_dom_sf"/>
</dbReference>
<dbReference type="SUPFAM" id="SSF52935">
    <property type="entry name" value="PK C-terminal domain-like"/>
    <property type="match status" value="1"/>
</dbReference>